<protein>
    <recommendedName>
        <fullName evidence="10">Ribonuclease A-domain domain-containing protein</fullName>
    </recommendedName>
</protein>
<dbReference type="Gene3D" id="3.10.130.10">
    <property type="entry name" value="Ribonuclease A-like domain"/>
    <property type="match status" value="1"/>
</dbReference>
<dbReference type="GO" id="GO:0003676">
    <property type="term" value="F:nucleic acid binding"/>
    <property type="evidence" value="ECO:0007669"/>
    <property type="project" value="InterPro"/>
</dbReference>
<dbReference type="CDD" id="cd06265">
    <property type="entry name" value="RNase_A_canonical"/>
    <property type="match status" value="1"/>
</dbReference>
<dbReference type="SMART" id="SM00092">
    <property type="entry name" value="RNAse_Pc"/>
    <property type="match status" value="1"/>
</dbReference>
<dbReference type="SUPFAM" id="SSF54076">
    <property type="entry name" value="RNase A-like"/>
    <property type="match status" value="1"/>
</dbReference>
<feature type="signal peptide" evidence="8">
    <location>
        <begin position="1"/>
        <end position="23"/>
    </location>
</feature>
<dbReference type="EMBL" id="JAFDVH010000014">
    <property type="protein sequence ID" value="KAG7464608.1"/>
    <property type="molecule type" value="Genomic_DNA"/>
</dbReference>
<evidence type="ECO:0000256" key="7">
    <source>
        <dbReference type="ARBA" id="ARBA00023157"/>
    </source>
</evidence>
<proteinExistence type="inferred from homology"/>
<dbReference type="InterPro" id="IPR023411">
    <property type="entry name" value="RNaseA_AS"/>
</dbReference>
<dbReference type="PROSITE" id="PS00127">
    <property type="entry name" value="RNASE_PANCREATIC"/>
    <property type="match status" value="1"/>
</dbReference>
<evidence type="ECO:0000259" key="10">
    <source>
        <dbReference type="SMART" id="SM00092"/>
    </source>
</evidence>
<comment type="caution">
    <text evidence="11">The sequence shown here is derived from an EMBL/GenBank/DDBJ whole genome shotgun (WGS) entry which is preliminary data.</text>
</comment>
<keyword evidence="3" id="KW-0964">Secreted</keyword>
<feature type="region of interest" description="Disordered" evidence="9">
    <location>
        <begin position="47"/>
        <end position="76"/>
    </location>
</feature>
<evidence type="ECO:0000256" key="4">
    <source>
        <dbReference type="ARBA" id="ARBA00022722"/>
    </source>
</evidence>
<evidence type="ECO:0000256" key="2">
    <source>
        <dbReference type="ARBA" id="ARBA00005600"/>
    </source>
</evidence>
<feature type="domain" description="Ribonuclease A-domain" evidence="10">
    <location>
        <begin position="133"/>
        <end position="250"/>
    </location>
</feature>
<evidence type="ECO:0000256" key="1">
    <source>
        <dbReference type="ARBA" id="ARBA00004613"/>
    </source>
</evidence>
<dbReference type="AlphaFoldDB" id="A0A9D3PSB3"/>
<keyword evidence="7" id="KW-1015">Disulfide bond</keyword>
<keyword evidence="12" id="KW-1185">Reference proteome</keyword>
<evidence type="ECO:0000256" key="8">
    <source>
        <dbReference type="RuleBase" id="RU000651"/>
    </source>
</evidence>
<name>A0A9D3PSB3_MEGAT</name>
<evidence type="ECO:0000313" key="12">
    <source>
        <dbReference type="Proteomes" id="UP001046870"/>
    </source>
</evidence>
<reference evidence="11" key="1">
    <citation type="submission" date="2021-01" db="EMBL/GenBank/DDBJ databases">
        <authorList>
            <person name="Zahm M."/>
            <person name="Roques C."/>
            <person name="Cabau C."/>
            <person name="Klopp C."/>
            <person name="Donnadieu C."/>
            <person name="Jouanno E."/>
            <person name="Lampietro C."/>
            <person name="Louis A."/>
            <person name="Herpin A."/>
            <person name="Echchiki A."/>
            <person name="Berthelot C."/>
            <person name="Parey E."/>
            <person name="Roest-Crollius H."/>
            <person name="Braasch I."/>
            <person name="Postlethwait J."/>
            <person name="Bobe J."/>
            <person name="Montfort J."/>
            <person name="Bouchez O."/>
            <person name="Begum T."/>
            <person name="Mejri S."/>
            <person name="Adams A."/>
            <person name="Chen W.-J."/>
            <person name="Guiguen Y."/>
        </authorList>
    </citation>
    <scope>NUCLEOTIDE SEQUENCE</scope>
    <source>
        <strain evidence="11">YG-15Mar2019-1</strain>
        <tissue evidence="11">Brain</tissue>
    </source>
</reference>
<dbReference type="InterPro" id="IPR023412">
    <property type="entry name" value="RNaseA_domain"/>
</dbReference>
<dbReference type="GO" id="GO:0016787">
    <property type="term" value="F:hydrolase activity"/>
    <property type="evidence" value="ECO:0007669"/>
    <property type="project" value="UniProtKB-KW"/>
</dbReference>
<comment type="similarity">
    <text evidence="2 8">Belongs to the pancreatic ribonuclease family.</text>
</comment>
<accession>A0A9D3PSB3</accession>
<evidence type="ECO:0000256" key="9">
    <source>
        <dbReference type="SAM" id="MobiDB-lite"/>
    </source>
</evidence>
<gene>
    <name evidence="11" type="ORF">MATL_G00167460</name>
</gene>
<dbReference type="Proteomes" id="UP001046870">
    <property type="component" value="Chromosome 14"/>
</dbReference>
<dbReference type="PRINTS" id="PR00794">
    <property type="entry name" value="RIBONUCLEASE"/>
</dbReference>
<evidence type="ECO:0000313" key="11">
    <source>
        <dbReference type="EMBL" id="KAG7464608.1"/>
    </source>
</evidence>
<keyword evidence="4 8" id="KW-0540">Nuclease</keyword>
<evidence type="ECO:0000256" key="5">
    <source>
        <dbReference type="ARBA" id="ARBA00022759"/>
    </source>
</evidence>
<dbReference type="GO" id="GO:0050830">
    <property type="term" value="P:defense response to Gram-positive bacterium"/>
    <property type="evidence" value="ECO:0007669"/>
    <property type="project" value="TreeGrafter"/>
</dbReference>
<evidence type="ECO:0000256" key="6">
    <source>
        <dbReference type="ARBA" id="ARBA00022801"/>
    </source>
</evidence>
<dbReference type="InterPro" id="IPR001427">
    <property type="entry name" value="RNaseA"/>
</dbReference>
<dbReference type="FunFam" id="3.10.130.10:FF:000001">
    <property type="entry name" value="Ribonuclease pancreatic"/>
    <property type="match status" value="1"/>
</dbReference>
<dbReference type="GO" id="GO:0004540">
    <property type="term" value="F:RNA nuclease activity"/>
    <property type="evidence" value="ECO:0007669"/>
    <property type="project" value="TreeGrafter"/>
</dbReference>
<dbReference type="Pfam" id="PF00074">
    <property type="entry name" value="RnaseA"/>
    <property type="match status" value="1"/>
</dbReference>
<comment type="subcellular location">
    <subcellularLocation>
        <location evidence="1">Secreted</location>
    </subcellularLocation>
</comment>
<keyword evidence="5 8" id="KW-0255">Endonuclease</keyword>
<dbReference type="GO" id="GO:0004519">
    <property type="term" value="F:endonuclease activity"/>
    <property type="evidence" value="ECO:0007669"/>
    <property type="project" value="UniProtKB-KW"/>
</dbReference>
<dbReference type="PANTHER" id="PTHR11437:SF10">
    <property type="entry name" value="ANGIOGENIN-RELATED"/>
    <property type="match status" value="1"/>
</dbReference>
<sequence>MNWLMMMVMRAALGLSCLFLAHCSSPPVGSEFTGPPSAPRPCVLLQASTPNPHPDLGELSAGGVSEGSGGRQWGSAGAQGSLTVAQGCVLTLWGEQGGHQSFPSGTRVPLEGWERPLALHCSCEEEEGRPRRNETAYKKFLRQHLDTNHSGDDDQYCDEMMEKRINNVTNRCKIVNTFIHATEQKVKNVCKTKPTENTNEHKSTEEFALTKCTLQGGGDSPPCRYRAKNTTSFIIIACQNNEPVHFDGPGDEI</sequence>
<keyword evidence="6 8" id="KW-0378">Hydrolase</keyword>
<organism evidence="11 12">
    <name type="scientific">Megalops atlanticus</name>
    <name type="common">Tarpon</name>
    <name type="synonym">Clupea gigantea</name>
    <dbReference type="NCBI Taxonomy" id="7932"/>
    <lineage>
        <taxon>Eukaryota</taxon>
        <taxon>Metazoa</taxon>
        <taxon>Chordata</taxon>
        <taxon>Craniata</taxon>
        <taxon>Vertebrata</taxon>
        <taxon>Euteleostomi</taxon>
        <taxon>Actinopterygii</taxon>
        <taxon>Neopterygii</taxon>
        <taxon>Teleostei</taxon>
        <taxon>Elopiformes</taxon>
        <taxon>Megalopidae</taxon>
        <taxon>Megalops</taxon>
    </lineage>
</organism>
<dbReference type="PANTHER" id="PTHR11437">
    <property type="entry name" value="RIBONUCLEASE"/>
    <property type="match status" value="1"/>
</dbReference>
<evidence type="ECO:0000256" key="3">
    <source>
        <dbReference type="ARBA" id="ARBA00022525"/>
    </source>
</evidence>
<keyword evidence="8" id="KW-0732">Signal</keyword>
<dbReference type="InterPro" id="IPR036816">
    <property type="entry name" value="RNaseA-like_dom_sf"/>
</dbReference>
<feature type="chain" id="PRO_5039758344" description="Ribonuclease A-domain domain-containing protein" evidence="8">
    <location>
        <begin position="24"/>
        <end position="253"/>
    </location>
</feature>
<dbReference type="GO" id="GO:0005576">
    <property type="term" value="C:extracellular region"/>
    <property type="evidence" value="ECO:0007669"/>
    <property type="project" value="UniProtKB-SubCell"/>
</dbReference>
<dbReference type="OrthoDB" id="8573660at2759"/>